<dbReference type="RefSeq" id="WP_076783434.1">
    <property type="nucleotide sequence ID" value="NZ_FTPU01000019.1"/>
</dbReference>
<evidence type="ECO:0000256" key="1">
    <source>
        <dbReference type="SAM" id="SignalP"/>
    </source>
</evidence>
<name>A0A1U7PZH3_9FLAO</name>
<gene>
    <name evidence="2" type="ORF">SAMN05660493_01971</name>
</gene>
<keyword evidence="3" id="KW-1185">Reference proteome</keyword>
<dbReference type="Proteomes" id="UP000187261">
    <property type="component" value="Unassembled WGS sequence"/>
</dbReference>
<dbReference type="EMBL" id="FTPU01000019">
    <property type="protein sequence ID" value="SIT97258.1"/>
    <property type="molecule type" value="Genomic_DNA"/>
</dbReference>
<accession>A0A1U7PZH3</accession>
<evidence type="ECO:0000313" key="3">
    <source>
        <dbReference type="Proteomes" id="UP000187261"/>
    </source>
</evidence>
<dbReference type="OrthoDB" id="883248at2"/>
<feature type="chain" id="PRO_5013115348" description="Outer membrane protein beta-barrel domain-containing protein" evidence="1">
    <location>
        <begin position="19"/>
        <end position="182"/>
    </location>
</feature>
<proteinExistence type="predicted"/>
<feature type="signal peptide" evidence="1">
    <location>
        <begin position="1"/>
        <end position="18"/>
    </location>
</feature>
<organism evidence="2 3">
    <name type="scientific">Epilithonimonas bovis DSM 19482</name>
    <dbReference type="NCBI Taxonomy" id="1121284"/>
    <lineage>
        <taxon>Bacteria</taxon>
        <taxon>Pseudomonadati</taxon>
        <taxon>Bacteroidota</taxon>
        <taxon>Flavobacteriia</taxon>
        <taxon>Flavobacteriales</taxon>
        <taxon>Weeksellaceae</taxon>
        <taxon>Chryseobacterium group</taxon>
        <taxon>Epilithonimonas</taxon>
    </lineage>
</organism>
<evidence type="ECO:0000313" key="2">
    <source>
        <dbReference type="EMBL" id="SIT97258.1"/>
    </source>
</evidence>
<sequence>MKKLSLALLMISFSMMNAQENSVNKNSFFGIQAGLFGFNSYNETLLSKEFALRSEIDFEASIWGGDLYSKTGFALAPELSVSPKWYYNLSKRENSGKNTSYNSANYISARVGFTPDWFVISNVDGIVVNPMLSVVPTWGFRRNFARDFNYEFQIGLGIGKIMKSGYDIQAVPNLSFRIGYDF</sequence>
<evidence type="ECO:0008006" key="4">
    <source>
        <dbReference type="Google" id="ProtNLM"/>
    </source>
</evidence>
<keyword evidence="1" id="KW-0732">Signal</keyword>
<protein>
    <recommendedName>
        <fullName evidence="4">Outer membrane protein beta-barrel domain-containing protein</fullName>
    </recommendedName>
</protein>
<dbReference type="STRING" id="1121284.SAMN05660493_01971"/>
<dbReference type="AlphaFoldDB" id="A0A1U7PZH3"/>
<reference evidence="3" key="1">
    <citation type="submission" date="2016-10" db="EMBL/GenBank/DDBJ databases">
        <authorList>
            <person name="Varghese N."/>
            <person name="Submissions S."/>
        </authorList>
    </citation>
    <scope>NUCLEOTIDE SEQUENCE [LARGE SCALE GENOMIC DNA]</scope>
    <source>
        <strain evidence="3">DSM 19482</strain>
    </source>
</reference>